<accession>A0ABT8FAZ1</accession>
<organism evidence="4 5">
    <name type="scientific">Nocardioides oceani</name>
    <dbReference type="NCBI Taxonomy" id="3058369"/>
    <lineage>
        <taxon>Bacteria</taxon>
        <taxon>Bacillati</taxon>
        <taxon>Actinomycetota</taxon>
        <taxon>Actinomycetes</taxon>
        <taxon>Propionibacteriales</taxon>
        <taxon>Nocardioidaceae</taxon>
        <taxon>Nocardioides</taxon>
    </lineage>
</organism>
<sequence>MAAMEPLPETRRAIDELELDPAVDPALDADPDDVLDQLVAAGREVRRIVPDCLGLSLCHLRDGIVLTLVASDADVTVLDAVQYLAGGPCVEAVAEESVREETAEDVLDEDRWQLFARASAARAVRSSLTLPILDGGRVVGSINLYGASGNAFTGHHEELAEVFGAWAPGAVANADLSFRTRLEAQRAPERIAEQRLVDTAVGVVSEQSGIDVDAARARLVEAAARAGVPVAELAEAVLEALHDRPDTSGGTEGADGTWPV</sequence>
<dbReference type="InterPro" id="IPR029016">
    <property type="entry name" value="GAF-like_dom_sf"/>
</dbReference>
<dbReference type="SUPFAM" id="SSF55781">
    <property type="entry name" value="GAF domain-like"/>
    <property type="match status" value="1"/>
</dbReference>
<keyword evidence="2" id="KW-0804">Transcription</keyword>
<evidence type="ECO:0000313" key="4">
    <source>
        <dbReference type="EMBL" id="MDN4171859.1"/>
    </source>
</evidence>
<reference evidence="4" key="1">
    <citation type="submission" date="2023-06" db="EMBL/GenBank/DDBJ databases">
        <title>Draft genome sequence of Nocardioides sp. SOB77.</title>
        <authorList>
            <person name="Zhang G."/>
        </authorList>
    </citation>
    <scope>NUCLEOTIDE SEQUENCE</scope>
    <source>
        <strain evidence="4">SOB77</strain>
    </source>
</reference>
<evidence type="ECO:0000313" key="5">
    <source>
        <dbReference type="Proteomes" id="UP001168620"/>
    </source>
</evidence>
<dbReference type="Gene3D" id="1.10.10.10">
    <property type="entry name" value="Winged helix-like DNA-binding domain superfamily/Winged helix DNA-binding domain"/>
    <property type="match status" value="1"/>
</dbReference>
<proteinExistence type="predicted"/>
<dbReference type="PROSITE" id="PS50921">
    <property type="entry name" value="ANTAR"/>
    <property type="match status" value="1"/>
</dbReference>
<evidence type="ECO:0000256" key="2">
    <source>
        <dbReference type="ARBA" id="ARBA00023163"/>
    </source>
</evidence>
<dbReference type="Pfam" id="PF13185">
    <property type="entry name" value="GAF_2"/>
    <property type="match status" value="1"/>
</dbReference>
<dbReference type="RefSeq" id="WP_300950773.1">
    <property type="nucleotide sequence ID" value="NZ_JAUHJQ010000001.1"/>
</dbReference>
<feature type="domain" description="ANTAR" evidence="3">
    <location>
        <begin position="177"/>
        <end position="238"/>
    </location>
</feature>
<comment type="caution">
    <text evidence="4">The sequence shown here is derived from an EMBL/GenBank/DDBJ whole genome shotgun (WGS) entry which is preliminary data.</text>
</comment>
<keyword evidence="5" id="KW-1185">Reference proteome</keyword>
<dbReference type="EMBL" id="JAUHJQ010000001">
    <property type="protein sequence ID" value="MDN4171859.1"/>
    <property type="molecule type" value="Genomic_DNA"/>
</dbReference>
<dbReference type="InterPro" id="IPR005561">
    <property type="entry name" value="ANTAR"/>
</dbReference>
<dbReference type="InterPro" id="IPR036388">
    <property type="entry name" value="WH-like_DNA-bd_sf"/>
</dbReference>
<keyword evidence="1" id="KW-0805">Transcription regulation</keyword>
<gene>
    <name evidence="4" type="ORF">QWY28_02775</name>
</gene>
<dbReference type="SMART" id="SM00065">
    <property type="entry name" value="GAF"/>
    <property type="match status" value="1"/>
</dbReference>
<dbReference type="Pfam" id="PF03861">
    <property type="entry name" value="ANTAR"/>
    <property type="match status" value="1"/>
</dbReference>
<protein>
    <submittedName>
        <fullName evidence="4">GAF and ANTAR domain-containing protein</fullName>
    </submittedName>
</protein>
<name>A0ABT8FAZ1_9ACTN</name>
<evidence type="ECO:0000256" key="1">
    <source>
        <dbReference type="ARBA" id="ARBA00023015"/>
    </source>
</evidence>
<dbReference type="Gene3D" id="3.30.450.40">
    <property type="match status" value="1"/>
</dbReference>
<dbReference type="InterPro" id="IPR003018">
    <property type="entry name" value="GAF"/>
</dbReference>
<evidence type="ECO:0000259" key="3">
    <source>
        <dbReference type="PROSITE" id="PS50921"/>
    </source>
</evidence>
<dbReference type="Proteomes" id="UP001168620">
    <property type="component" value="Unassembled WGS sequence"/>
</dbReference>
<dbReference type="SMART" id="SM01012">
    <property type="entry name" value="ANTAR"/>
    <property type="match status" value="1"/>
</dbReference>